<dbReference type="AlphaFoldDB" id="A0A8B7XJZ9"/>
<keyword evidence="11 14" id="KW-0503">Monooxygenase</keyword>
<keyword evidence="9 14" id="KW-0560">Oxidoreductase</keyword>
<dbReference type="SUPFAM" id="SSF48264">
    <property type="entry name" value="Cytochrome P450"/>
    <property type="match status" value="1"/>
</dbReference>
<evidence type="ECO:0000256" key="14">
    <source>
        <dbReference type="RuleBase" id="RU000461"/>
    </source>
</evidence>
<dbReference type="FunFam" id="1.10.630.10:FF:000238">
    <property type="entry name" value="Cytochrome P450 2A6"/>
    <property type="match status" value="1"/>
</dbReference>
<feature type="transmembrane region" description="Helical" evidence="15">
    <location>
        <begin position="12"/>
        <end position="30"/>
    </location>
</feature>
<keyword evidence="15" id="KW-1133">Transmembrane helix</keyword>
<feature type="binding site" description="axial binding residue" evidence="13">
    <location>
        <position position="447"/>
    </location>
    <ligand>
        <name>heme</name>
        <dbReference type="ChEBI" id="CHEBI:30413"/>
    </ligand>
    <ligandPart>
        <name>Fe</name>
        <dbReference type="ChEBI" id="CHEBI:18248"/>
    </ligandPart>
</feature>
<keyword evidence="6 13" id="KW-0479">Metal-binding</keyword>
<proteinExistence type="inferred from homology"/>
<dbReference type="InterPro" id="IPR002401">
    <property type="entry name" value="Cyt_P450_E_grp-I"/>
</dbReference>
<name>A0A8B7XJZ9_ACAPL</name>
<dbReference type="PRINTS" id="PR00463">
    <property type="entry name" value="EP450I"/>
</dbReference>
<dbReference type="KEGG" id="aplc:110974083"/>
<evidence type="ECO:0000256" key="10">
    <source>
        <dbReference type="ARBA" id="ARBA00023004"/>
    </source>
</evidence>
<dbReference type="GO" id="GO:0042448">
    <property type="term" value="P:progesterone metabolic process"/>
    <property type="evidence" value="ECO:0007669"/>
    <property type="project" value="TreeGrafter"/>
</dbReference>
<dbReference type="GO" id="GO:0020037">
    <property type="term" value="F:heme binding"/>
    <property type="evidence" value="ECO:0007669"/>
    <property type="project" value="InterPro"/>
</dbReference>
<organism evidence="16 17">
    <name type="scientific">Acanthaster planci</name>
    <name type="common">Crown-of-thorns starfish</name>
    <dbReference type="NCBI Taxonomy" id="133434"/>
    <lineage>
        <taxon>Eukaryota</taxon>
        <taxon>Metazoa</taxon>
        <taxon>Echinodermata</taxon>
        <taxon>Eleutherozoa</taxon>
        <taxon>Asterozoa</taxon>
        <taxon>Asteroidea</taxon>
        <taxon>Valvatacea</taxon>
        <taxon>Valvatida</taxon>
        <taxon>Acanthasteridae</taxon>
        <taxon>Acanthaster</taxon>
    </lineage>
</organism>
<keyword evidence="8" id="KW-0492">Microsome</keyword>
<keyword evidence="7" id="KW-0256">Endoplasmic reticulum</keyword>
<dbReference type="OrthoDB" id="639466at2759"/>
<gene>
    <name evidence="17" type="primary">LOC110974083</name>
</gene>
<evidence type="ECO:0000313" key="17">
    <source>
        <dbReference type="RefSeq" id="XP_022081129.1"/>
    </source>
</evidence>
<evidence type="ECO:0000256" key="6">
    <source>
        <dbReference type="ARBA" id="ARBA00022723"/>
    </source>
</evidence>
<dbReference type="Proteomes" id="UP000694845">
    <property type="component" value="Unplaced"/>
</dbReference>
<evidence type="ECO:0000256" key="7">
    <source>
        <dbReference type="ARBA" id="ARBA00022824"/>
    </source>
</evidence>
<evidence type="ECO:0000256" key="11">
    <source>
        <dbReference type="ARBA" id="ARBA00023033"/>
    </source>
</evidence>
<sequence length="506" mass="57167">MAVLNISGDAYLNVTTLLVAVGTLVAYALYRSTRRPAGFPPGPAALPLVGNITQFFSMLESAAEFKKKYGPIVSLKMGTSNVVLLNNIEVVKEALIKKGLDFVGRPSIHSVSLITEGYKDIAFTDYGPQWRYQRKLGHTAIRHFAQKEHLEKLVFTVIPGIAKILDDLGDKSFAPKWTVGQIVFNILSTLCFAKQYEFNQPELMEWISINQELSGVASTGLPSDILPIFRYLPTPKDRKFGRVLKQYHAMYYKELQKHRESFDTENIHDFFDSLLLTQKENIEAGEEGADRLTDTHLVQTVADIFGAGTETTILTLHWAVLLMAEHPDIQEKVAMEIDEVIGRNRMPSLDDRGSVPFTEATIWEIFRFGSAVPFGVPHTAMTDSKLHGYRITKGTLVMINHFALHYDPDVWTEPKKFKPERFLNDNGQLPAKPPENLLPFGCGRRVCLGEDFAKKEIFLLFTWLCSRYTFYKVPGNMSESLLKLNRALGFAHQPLDDAEVCVKKRF</sequence>
<evidence type="ECO:0000256" key="12">
    <source>
        <dbReference type="ARBA" id="ARBA00023136"/>
    </source>
</evidence>
<reference evidence="17" key="1">
    <citation type="submission" date="2025-08" db="UniProtKB">
        <authorList>
            <consortium name="RefSeq"/>
        </authorList>
    </citation>
    <scope>IDENTIFICATION</scope>
</reference>
<evidence type="ECO:0000256" key="5">
    <source>
        <dbReference type="ARBA" id="ARBA00022617"/>
    </source>
</evidence>
<evidence type="ECO:0000256" key="8">
    <source>
        <dbReference type="ARBA" id="ARBA00022848"/>
    </source>
</evidence>
<dbReference type="RefSeq" id="XP_022081129.1">
    <property type="nucleotide sequence ID" value="XM_022225437.1"/>
</dbReference>
<evidence type="ECO:0000256" key="4">
    <source>
        <dbReference type="ARBA" id="ARBA00010617"/>
    </source>
</evidence>
<comment type="similarity">
    <text evidence="4 14">Belongs to the cytochrome P450 family.</text>
</comment>
<dbReference type="PANTHER" id="PTHR24289:SF20">
    <property type="entry name" value="STEROID 17-ALPHA-HYDROXYLASE_17,20 LYASE"/>
    <property type="match status" value="1"/>
</dbReference>
<dbReference type="PANTHER" id="PTHR24289">
    <property type="entry name" value="STEROID 17-ALPHA-HYDROXYLASE/17,20 LYASE"/>
    <property type="match status" value="1"/>
</dbReference>
<evidence type="ECO:0000256" key="15">
    <source>
        <dbReference type="SAM" id="Phobius"/>
    </source>
</evidence>
<keyword evidence="15" id="KW-0812">Transmembrane</keyword>
<evidence type="ECO:0000256" key="3">
    <source>
        <dbReference type="ARBA" id="ARBA00004406"/>
    </source>
</evidence>
<keyword evidence="12 15" id="KW-0472">Membrane</keyword>
<dbReference type="GO" id="GO:0042446">
    <property type="term" value="P:hormone biosynthetic process"/>
    <property type="evidence" value="ECO:0007669"/>
    <property type="project" value="TreeGrafter"/>
</dbReference>
<dbReference type="PRINTS" id="PR00385">
    <property type="entry name" value="P450"/>
</dbReference>
<dbReference type="OMA" id="MEDHYYL"/>
<keyword evidence="16" id="KW-1185">Reference proteome</keyword>
<comment type="subcellular location">
    <subcellularLocation>
        <location evidence="3">Endoplasmic reticulum membrane</location>
        <topology evidence="3">Peripheral membrane protein</topology>
    </subcellularLocation>
    <subcellularLocation>
        <location evidence="2">Microsome membrane</location>
        <topology evidence="2">Peripheral membrane protein</topology>
    </subcellularLocation>
</comment>
<dbReference type="GO" id="GO:0005506">
    <property type="term" value="F:iron ion binding"/>
    <property type="evidence" value="ECO:0007669"/>
    <property type="project" value="InterPro"/>
</dbReference>
<accession>A0A8B7XJZ9</accession>
<dbReference type="GO" id="GO:0005789">
    <property type="term" value="C:endoplasmic reticulum membrane"/>
    <property type="evidence" value="ECO:0007669"/>
    <property type="project" value="UniProtKB-SubCell"/>
</dbReference>
<evidence type="ECO:0000256" key="13">
    <source>
        <dbReference type="PIRSR" id="PIRSR602401-1"/>
    </source>
</evidence>
<keyword evidence="5 13" id="KW-0349">Heme</keyword>
<protein>
    <submittedName>
        <fullName evidence="17">Cytochrome P450 1A1-like isoform X1</fullName>
    </submittedName>
</protein>
<dbReference type="InterPro" id="IPR017972">
    <property type="entry name" value="Cyt_P450_CS"/>
</dbReference>
<dbReference type="InterPro" id="IPR036396">
    <property type="entry name" value="Cyt_P450_sf"/>
</dbReference>
<dbReference type="PROSITE" id="PS00086">
    <property type="entry name" value="CYTOCHROME_P450"/>
    <property type="match status" value="1"/>
</dbReference>
<evidence type="ECO:0000256" key="1">
    <source>
        <dbReference type="ARBA" id="ARBA00001971"/>
    </source>
</evidence>
<dbReference type="InterPro" id="IPR001128">
    <property type="entry name" value="Cyt_P450"/>
</dbReference>
<comment type="cofactor">
    <cofactor evidence="1 13">
        <name>heme</name>
        <dbReference type="ChEBI" id="CHEBI:30413"/>
    </cofactor>
</comment>
<evidence type="ECO:0000313" key="16">
    <source>
        <dbReference type="Proteomes" id="UP000694845"/>
    </source>
</evidence>
<keyword evidence="10 13" id="KW-0408">Iron</keyword>
<dbReference type="Gene3D" id="1.10.630.10">
    <property type="entry name" value="Cytochrome P450"/>
    <property type="match status" value="1"/>
</dbReference>
<dbReference type="GeneID" id="110974083"/>
<dbReference type="GO" id="GO:0004508">
    <property type="term" value="F:steroid 17-alpha-monooxygenase activity"/>
    <property type="evidence" value="ECO:0007669"/>
    <property type="project" value="TreeGrafter"/>
</dbReference>
<evidence type="ECO:0000256" key="9">
    <source>
        <dbReference type="ARBA" id="ARBA00023002"/>
    </source>
</evidence>
<evidence type="ECO:0000256" key="2">
    <source>
        <dbReference type="ARBA" id="ARBA00004174"/>
    </source>
</evidence>
<dbReference type="Pfam" id="PF00067">
    <property type="entry name" value="p450"/>
    <property type="match status" value="1"/>
</dbReference>